<evidence type="ECO:0000256" key="2">
    <source>
        <dbReference type="ARBA" id="ARBA00022525"/>
    </source>
</evidence>
<comment type="caution">
    <text evidence="10">The sequence shown here is derived from an EMBL/GenBank/DDBJ whole genome shotgun (WGS) entry which is preliminary data.</text>
</comment>
<dbReference type="GO" id="GO:0031012">
    <property type="term" value="C:extracellular matrix"/>
    <property type="evidence" value="ECO:0007669"/>
    <property type="project" value="TreeGrafter"/>
</dbReference>
<dbReference type="Gene3D" id="2.20.100.10">
    <property type="entry name" value="Thrombospondin type-1 (TSP1) repeat"/>
    <property type="match status" value="10"/>
</dbReference>
<keyword evidence="4" id="KW-0677">Repeat</keyword>
<feature type="compositionally biased region" description="Basic and acidic residues" evidence="7">
    <location>
        <begin position="974"/>
        <end position="986"/>
    </location>
</feature>
<feature type="disulfide bond" evidence="6">
    <location>
        <begin position="101"/>
        <end position="133"/>
    </location>
</feature>
<dbReference type="PROSITE" id="PS50900">
    <property type="entry name" value="PLAC"/>
    <property type="match status" value="1"/>
</dbReference>
<protein>
    <submittedName>
        <fullName evidence="10">ADAMTS-like protein 3</fullName>
    </submittedName>
</protein>
<dbReference type="PRINTS" id="PR01857">
    <property type="entry name" value="ADAMTSFAMILY"/>
</dbReference>
<keyword evidence="11" id="KW-1185">Reference proteome</keyword>
<dbReference type="InterPro" id="IPR003598">
    <property type="entry name" value="Ig_sub2"/>
</dbReference>
<feature type="disulfide bond" evidence="6">
    <location>
        <begin position="112"/>
        <end position="118"/>
    </location>
</feature>
<dbReference type="InterPro" id="IPR007110">
    <property type="entry name" value="Ig-like_dom"/>
</dbReference>
<dbReference type="Pfam" id="PF00090">
    <property type="entry name" value="TSP_1"/>
    <property type="match status" value="1"/>
</dbReference>
<dbReference type="PROSITE" id="PS50835">
    <property type="entry name" value="IG_LIKE"/>
    <property type="match status" value="1"/>
</dbReference>
<dbReference type="InterPro" id="IPR010909">
    <property type="entry name" value="PLAC"/>
</dbReference>
<feature type="region of interest" description="Disordered" evidence="7">
    <location>
        <begin position="1047"/>
        <end position="1070"/>
    </location>
</feature>
<accession>A0A8X6XT10</accession>
<dbReference type="GO" id="GO:0030198">
    <property type="term" value="P:extracellular matrix organization"/>
    <property type="evidence" value="ECO:0007669"/>
    <property type="project" value="InterPro"/>
</dbReference>
<dbReference type="InterPro" id="IPR045371">
    <property type="entry name" value="ADAMTS_CR_3"/>
</dbReference>
<evidence type="ECO:0000256" key="4">
    <source>
        <dbReference type="ARBA" id="ARBA00022737"/>
    </source>
</evidence>
<dbReference type="InterPro" id="IPR000884">
    <property type="entry name" value="TSP1_rpt"/>
</dbReference>
<reference evidence="10" key="1">
    <citation type="submission" date="2020-08" db="EMBL/GenBank/DDBJ databases">
        <title>Multicomponent nature underlies the extraordinary mechanical properties of spider dragline silk.</title>
        <authorList>
            <person name="Kono N."/>
            <person name="Nakamura H."/>
            <person name="Mori M."/>
            <person name="Yoshida Y."/>
            <person name="Ohtoshi R."/>
            <person name="Malay A.D."/>
            <person name="Moran D.A.P."/>
            <person name="Tomita M."/>
            <person name="Numata K."/>
            <person name="Arakawa K."/>
        </authorList>
    </citation>
    <scope>NUCLEOTIDE SEQUENCE</scope>
</reference>
<evidence type="ECO:0000256" key="3">
    <source>
        <dbReference type="ARBA" id="ARBA00022729"/>
    </source>
</evidence>
<dbReference type="GO" id="GO:0005576">
    <property type="term" value="C:extracellular region"/>
    <property type="evidence" value="ECO:0007669"/>
    <property type="project" value="UniProtKB-SubCell"/>
</dbReference>
<keyword evidence="3" id="KW-0732">Signal</keyword>
<evidence type="ECO:0000256" key="7">
    <source>
        <dbReference type="SAM" id="MobiDB-lite"/>
    </source>
</evidence>
<evidence type="ECO:0000313" key="10">
    <source>
        <dbReference type="EMBL" id="GFY59375.1"/>
    </source>
</evidence>
<feature type="compositionally biased region" description="Basic and acidic residues" evidence="7">
    <location>
        <begin position="1099"/>
        <end position="1112"/>
    </location>
</feature>
<dbReference type="PANTHER" id="PTHR13723:SF313">
    <property type="entry name" value="PEPTIDASE M12B DOMAIN-CONTAINING PROTEIN"/>
    <property type="match status" value="1"/>
</dbReference>
<name>A0A8X6XT10_9ARAC</name>
<dbReference type="Pfam" id="PF19236">
    <property type="entry name" value="ADAMTS_CR_3"/>
    <property type="match status" value="1"/>
</dbReference>
<dbReference type="Gene3D" id="2.60.40.10">
    <property type="entry name" value="Immunoglobulins"/>
    <property type="match status" value="1"/>
</dbReference>
<dbReference type="PROSITE" id="PS50092">
    <property type="entry name" value="TSP1"/>
    <property type="match status" value="9"/>
</dbReference>
<feature type="domain" description="Ig-like" evidence="8">
    <location>
        <begin position="734"/>
        <end position="806"/>
    </location>
</feature>
<dbReference type="SUPFAM" id="SSF48726">
    <property type="entry name" value="Immunoglobulin"/>
    <property type="match status" value="1"/>
</dbReference>
<dbReference type="InterPro" id="IPR036383">
    <property type="entry name" value="TSP1_rpt_sf"/>
</dbReference>
<evidence type="ECO:0000259" key="9">
    <source>
        <dbReference type="PROSITE" id="PS50900"/>
    </source>
</evidence>
<dbReference type="InterPro" id="IPR050439">
    <property type="entry name" value="ADAMTS_ADAMTS-like"/>
</dbReference>
<comment type="subcellular location">
    <subcellularLocation>
        <location evidence="1">Secreted</location>
    </subcellularLocation>
</comment>
<dbReference type="InterPro" id="IPR013098">
    <property type="entry name" value="Ig_I-set"/>
</dbReference>
<proteinExistence type="predicted"/>
<feature type="domain" description="PLAC" evidence="9">
    <location>
        <begin position="1319"/>
        <end position="1356"/>
    </location>
</feature>
<dbReference type="InterPro" id="IPR013273">
    <property type="entry name" value="ADAMTS/ADAMTS-like"/>
</dbReference>
<evidence type="ECO:0000256" key="6">
    <source>
        <dbReference type="PIRSR" id="PIRSR613273-3"/>
    </source>
</evidence>
<feature type="region of interest" description="Disordered" evidence="7">
    <location>
        <begin position="967"/>
        <end position="1015"/>
    </location>
</feature>
<dbReference type="GO" id="GO:0004222">
    <property type="term" value="F:metalloendopeptidase activity"/>
    <property type="evidence" value="ECO:0007669"/>
    <property type="project" value="TreeGrafter"/>
</dbReference>
<dbReference type="SMART" id="SM00408">
    <property type="entry name" value="IGc2"/>
    <property type="match status" value="1"/>
</dbReference>
<feature type="compositionally biased region" description="Pro residues" evidence="7">
    <location>
        <begin position="863"/>
        <end position="873"/>
    </location>
</feature>
<dbReference type="FunFam" id="2.20.100.10:FF:000005">
    <property type="entry name" value="ADAM metallopeptidase with thrombospondin type 1 motif 9"/>
    <property type="match status" value="2"/>
</dbReference>
<dbReference type="InterPro" id="IPR003599">
    <property type="entry name" value="Ig_sub"/>
</dbReference>
<dbReference type="EMBL" id="BMAV01012593">
    <property type="protein sequence ID" value="GFY59375.1"/>
    <property type="molecule type" value="Genomic_DNA"/>
</dbReference>
<dbReference type="Proteomes" id="UP000886998">
    <property type="component" value="Unassembled WGS sequence"/>
</dbReference>
<organism evidence="10 11">
    <name type="scientific">Trichonephila inaurata madagascariensis</name>
    <dbReference type="NCBI Taxonomy" id="2747483"/>
    <lineage>
        <taxon>Eukaryota</taxon>
        <taxon>Metazoa</taxon>
        <taxon>Ecdysozoa</taxon>
        <taxon>Arthropoda</taxon>
        <taxon>Chelicerata</taxon>
        <taxon>Arachnida</taxon>
        <taxon>Araneae</taxon>
        <taxon>Araneomorphae</taxon>
        <taxon>Entelegynae</taxon>
        <taxon>Araneoidea</taxon>
        <taxon>Nephilidae</taxon>
        <taxon>Trichonephila</taxon>
        <taxon>Trichonephila inaurata</taxon>
    </lineage>
</organism>
<keyword evidence="2" id="KW-0964">Secreted</keyword>
<evidence type="ECO:0000313" key="11">
    <source>
        <dbReference type="Proteomes" id="UP000886998"/>
    </source>
</evidence>
<keyword evidence="5 6" id="KW-1015">Disulfide bond</keyword>
<dbReference type="PANTHER" id="PTHR13723">
    <property type="entry name" value="ADAMTS A DISINTEGRIN AND METALLOPROTEASE WITH THROMBOSPONDIN MOTIFS PROTEASE"/>
    <property type="match status" value="1"/>
</dbReference>
<dbReference type="CDD" id="cd00096">
    <property type="entry name" value="Ig"/>
    <property type="match status" value="1"/>
</dbReference>
<dbReference type="Pfam" id="PF07679">
    <property type="entry name" value="I-set"/>
    <property type="match status" value="1"/>
</dbReference>
<feature type="disulfide bond" evidence="6">
    <location>
        <begin position="97"/>
        <end position="128"/>
    </location>
</feature>
<dbReference type="OrthoDB" id="6409448at2759"/>
<dbReference type="SMART" id="SM00209">
    <property type="entry name" value="TSP1"/>
    <property type="match status" value="11"/>
</dbReference>
<feature type="region of interest" description="Disordered" evidence="7">
    <location>
        <begin position="842"/>
        <end position="881"/>
    </location>
</feature>
<dbReference type="InterPro" id="IPR036179">
    <property type="entry name" value="Ig-like_dom_sf"/>
</dbReference>
<evidence type="ECO:0000256" key="1">
    <source>
        <dbReference type="ARBA" id="ARBA00004613"/>
    </source>
</evidence>
<dbReference type="InterPro" id="IPR013783">
    <property type="entry name" value="Ig-like_fold"/>
</dbReference>
<evidence type="ECO:0000256" key="5">
    <source>
        <dbReference type="ARBA" id="ARBA00023157"/>
    </source>
</evidence>
<evidence type="ECO:0000259" key="8">
    <source>
        <dbReference type="PROSITE" id="PS50835"/>
    </source>
</evidence>
<dbReference type="GO" id="GO:0006508">
    <property type="term" value="P:proteolysis"/>
    <property type="evidence" value="ECO:0007669"/>
    <property type="project" value="TreeGrafter"/>
</dbReference>
<sequence>MEPFNTAAINYQYSIITQSSRPRYLIRELEFTSLVGIPRIALLPVCLGSTEIIGKGSKLVAKDKPFDDEEVGSEESNELPFNSKDQGWSEWSTWSSCSRSCNGGVSHQIRKCERKSGCEGETTKYKICNMQACPDPQDFRAAQCAVYNPIPYRGRLYEWLPYQDPEDPCSLTCHAKSYSFVAKLASSVKDGTRCREGSLDMCVQGKCLPVGCDLQLGSEKKVDECGVCGGDGSSCRRLVYVWGKTPFSPCSVSCGKGYQMSRPTCLNKANEKEVDERLCDIAARPLPEIKECNSHKCPPVWVTDSWSPCSASCGGGRQSRQVHCAQMGADGVWIPVISNQCLRQKPLTERPCNLVPCPQWVSGPWSGCSVTCGKGQKIRSVACKDAKGQHSEDCDVEIMPITKQDCDSGLVCTSSEDPGTYLFSDIFKGSQEDAPPRQPYWSSWPKKITDVSIEPSYVVGEWGPCSTTCGQGFRNRTVNCKIFLEFSRTIATIHDYECPGTKPVSIESCYPRPCSFDLNKPEDRKKHKSHVGIEVTYSWRSNGFTPCSATCKAGTQESIIQCVRDHDQAVVKATQCDITKKPEAKTQFCNDHPCPPRWNISDFSPCSKPCGGGEMTRKVQCIHEVLRGPASTLVVGNDNCPQPPPLEKQFCNVFECPSRWKVDPWSKCSKSCGGGEKVRKIRCMKEKAFGQVVELAPSQCSKHRPKTQKVCNTKPCPSENDIVPSHSSYVQQQPLKTVFLKVGGKAVVFSGTNLKIRCPSRNSNKTSIIWYKDNEQIESSKRLKVSMKGALRIRKASLKDSGKYTCVFGFSKEDIFITVKHQPQIQPPKLDEERTVENLLPTFTGTKDRTSEERHSHEKSRPYNPPEIKPPSPTVTNDRNKVAHKPTKVDLGNSVEDTIEDNRREFHYKPNLNTNVNQGSHQDFNNKEKSFSTEDTIFEFSTLERIPLYIQARNTVKPPADLIPTVKPVDSDEFVPHRGHNTDKDKHKLKSKTYGGTTSEEKLPNQVLPPPRYGDTWKQTYDGALRAKNKYKEVQFDRNDLVSDQEELNVGTPHGGKGFPGSVESGAASIHGPSHIKNLLRNLPSLGTTRGDYAGQDSDLDRESGDASHEEDSIFPNPTRMVANSFVLGKGKAENLEFDWVISDWSPCSQSCGASGYQVRSSQCLVRLNNVSKPVDSSLCEDAGLAVPTNLQSCGYEDCPHWETAPWSQCLESQCFTWHTSYEKRAIFCRSNNGTDLPLSHCDEKTRPRRKRECYNSKCRSTWRVGEWSECTATCSRQGFQSRILQCVWYGSTRPAGNACRDQQRPIVMRPCKGPPCQSNGNCTDRSSYCSLAKTLHLCRLSRYHLQCCESCRTRESKDGGNPGSVLKFFNFFSFFTEAVNSLIANISVNVSLVL</sequence>
<feature type="region of interest" description="Disordered" evidence="7">
    <location>
        <begin position="1087"/>
        <end position="1116"/>
    </location>
</feature>
<feature type="compositionally biased region" description="Basic and acidic residues" evidence="7">
    <location>
        <begin position="846"/>
        <end position="861"/>
    </location>
</feature>
<dbReference type="Pfam" id="PF19030">
    <property type="entry name" value="TSP1_ADAMTS"/>
    <property type="match status" value="9"/>
</dbReference>
<dbReference type="Pfam" id="PF08686">
    <property type="entry name" value="PLAC"/>
    <property type="match status" value="1"/>
</dbReference>
<dbReference type="SUPFAM" id="SSF82895">
    <property type="entry name" value="TSP-1 type 1 repeat"/>
    <property type="match status" value="10"/>
</dbReference>
<gene>
    <name evidence="10" type="primary">ADAMTSL3</name>
    <name evidence="10" type="ORF">TNIN_492442</name>
</gene>
<dbReference type="SMART" id="SM00409">
    <property type="entry name" value="IG"/>
    <property type="match status" value="1"/>
</dbReference>